<dbReference type="Proteomes" id="UP001061302">
    <property type="component" value="Chromosome"/>
</dbReference>
<sequence>MMQTLSSNAAYALLLGIGATLLMDLWSYVRQRLLGVRPLDYGLVGRWLAYLPRGRWSHSPIAATPAVRGERALGWVVHYAIGIAFGVLLLSIVGPDWRHRPTLLPALGVGLGTVVAPFLILQPVLGSGLAACRTPDPGWARLHTLLTHGIFGLGLYGSAAFLAWIR</sequence>
<evidence type="ECO:0000313" key="2">
    <source>
        <dbReference type="EMBL" id="UXY13993.1"/>
    </source>
</evidence>
<feature type="transmembrane region" description="Helical" evidence="1">
    <location>
        <begin position="104"/>
        <end position="125"/>
    </location>
</feature>
<keyword evidence="1" id="KW-1133">Transmembrane helix</keyword>
<feature type="transmembrane region" description="Helical" evidence="1">
    <location>
        <begin position="9"/>
        <end position="29"/>
    </location>
</feature>
<reference evidence="2" key="1">
    <citation type="submission" date="2022-10" db="EMBL/GenBank/DDBJ databases">
        <title>Chitiniphilus purpureus sp. nov., a novel chitin-degrading bacterium isolated from crawfish pond sediment.</title>
        <authorList>
            <person name="Li K."/>
        </authorList>
    </citation>
    <scope>NUCLEOTIDE SEQUENCE</scope>
    <source>
        <strain evidence="2">CD1</strain>
    </source>
</reference>
<dbReference type="EMBL" id="CP106753">
    <property type="protein sequence ID" value="UXY13993.1"/>
    <property type="molecule type" value="Genomic_DNA"/>
</dbReference>
<keyword evidence="3" id="KW-1185">Reference proteome</keyword>
<dbReference type="InterPro" id="IPR021329">
    <property type="entry name" value="DUF2938"/>
</dbReference>
<evidence type="ECO:0000313" key="3">
    <source>
        <dbReference type="Proteomes" id="UP001061302"/>
    </source>
</evidence>
<accession>A0ABY6DQ06</accession>
<proteinExistence type="predicted"/>
<keyword evidence="1" id="KW-0472">Membrane</keyword>
<keyword evidence="1" id="KW-0812">Transmembrane</keyword>
<dbReference type="Pfam" id="PF11158">
    <property type="entry name" value="DUF2938"/>
    <property type="match status" value="1"/>
</dbReference>
<evidence type="ECO:0000256" key="1">
    <source>
        <dbReference type="SAM" id="Phobius"/>
    </source>
</evidence>
<dbReference type="RefSeq" id="WP_263123291.1">
    <property type="nucleotide sequence ID" value="NZ_CP106753.1"/>
</dbReference>
<feature type="transmembrane region" description="Helical" evidence="1">
    <location>
        <begin position="72"/>
        <end position="92"/>
    </location>
</feature>
<protein>
    <submittedName>
        <fullName evidence="2">DUF2938 domain-containing protein</fullName>
    </submittedName>
</protein>
<name>A0ABY6DQ06_9NEIS</name>
<gene>
    <name evidence="2" type="ORF">N8I74_11735</name>
</gene>
<feature type="transmembrane region" description="Helical" evidence="1">
    <location>
        <begin position="145"/>
        <end position="165"/>
    </location>
</feature>
<organism evidence="2 3">
    <name type="scientific">Chitiniphilus purpureus</name>
    <dbReference type="NCBI Taxonomy" id="2981137"/>
    <lineage>
        <taxon>Bacteria</taxon>
        <taxon>Pseudomonadati</taxon>
        <taxon>Pseudomonadota</taxon>
        <taxon>Betaproteobacteria</taxon>
        <taxon>Neisseriales</taxon>
        <taxon>Chitinibacteraceae</taxon>
        <taxon>Chitiniphilus</taxon>
    </lineage>
</organism>